<evidence type="ECO:0000313" key="1">
    <source>
        <dbReference type="EMBL" id="CAH1452251.1"/>
    </source>
</evidence>
<proteinExistence type="predicted"/>
<accession>A0AAU9PPW8</accession>
<dbReference type="PANTHER" id="PTHR47481:SF41">
    <property type="entry name" value="COPIA-LIKE POLYPROTEIN_RETROTRANSPOSON"/>
    <property type="match status" value="1"/>
</dbReference>
<dbReference type="AlphaFoldDB" id="A0AAU9PPW8"/>
<reference evidence="1 2" key="1">
    <citation type="submission" date="2022-01" db="EMBL/GenBank/DDBJ databases">
        <authorList>
            <person name="Xiong W."/>
            <person name="Schranz E."/>
        </authorList>
    </citation>
    <scope>NUCLEOTIDE SEQUENCE [LARGE SCALE GENOMIC DNA]</scope>
</reference>
<protein>
    <recommendedName>
        <fullName evidence="3">Retrotransposon gag domain-containing protein</fullName>
    </recommendedName>
</protein>
<dbReference type="PANTHER" id="PTHR47481">
    <property type="match status" value="1"/>
</dbReference>
<gene>
    <name evidence="1" type="ORF">LVIROSA_LOCUS37561</name>
</gene>
<name>A0AAU9PPW8_9ASTR</name>
<organism evidence="1 2">
    <name type="scientific">Lactuca virosa</name>
    <dbReference type="NCBI Taxonomy" id="75947"/>
    <lineage>
        <taxon>Eukaryota</taxon>
        <taxon>Viridiplantae</taxon>
        <taxon>Streptophyta</taxon>
        <taxon>Embryophyta</taxon>
        <taxon>Tracheophyta</taxon>
        <taxon>Spermatophyta</taxon>
        <taxon>Magnoliopsida</taxon>
        <taxon>eudicotyledons</taxon>
        <taxon>Gunneridae</taxon>
        <taxon>Pentapetalae</taxon>
        <taxon>asterids</taxon>
        <taxon>campanulids</taxon>
        <taxon>Asterales</taxon>
        <taxon>Asteraceae</taxon>
        <taxon>Cichorioideae</taxon>
        <taxon>Cichorieae</taxon>
        <taxon>Lactucinae</taxon>
        <taxon>Lactuca</taxon>
    </lineage>
</organism>
<evidence type="ECO:0000313" key="2">
    <source>
        <dbReference type="Proteomes" id="UP001157418"/>
    </source>
</evidence>
<comment type="caution">
    <text evidence="1">The sequence shown here is derived from an EMBL/GenBank/DDBJ whole genome shotgun (WGS) entry which is preliminary data.</text>
</comment>
<keyword evidence="2" id="KW-1185">Reference proteome</keyword>
<dbReference type="Pfam" id="PF14223">
    <property type="entry name" value="Retrotran_gag_2"/>
    <property type="match status" value="1"/>
</dbReference>
<dbReference type="EMBL" id="CAKMRJ010005745">
    <property type="protein sequence ID" value="CAH1452251.1"/>
    <property type="molecule type" value="Genomic_DNA"/>
</dbReference>
<sequence length="129" mass="15014">MTHSILTMILKLNSTANSIWDTLEPLYWDNKHSHSIELDNELLSLVPGDRSITEYFQKMKPIVDLLANNEAPVPEKTLLTYMLNGLSPKFENISMLIRYKDLPPTFLESRTSIIRVWCQKESYIIIILF</sequence>
<dbReference type="Proteomes" id="UP001157418">
    <property type="component" value="Unassembled WGS sequence"/>
</dbReference>
<evidence type="ECO:0008006" key="3">
    <source>
        <dbReference type="Google" id="ProtNLM"/>
    </source>
</evidence>